<dbReference type="PANTHER" id="PTHR45228:SF5">
    <property type="entry name" value="CYCLIC DI-GMP PHOSPHODIESTERASE VC_1348-RELATED"/>
    <property type="match status" value="1"/>
</dbReference>
<evidence type="ECO:0000256" key="1">
    <source>
        <dbReference type="PROSITE-ProRule" id="PRU00169"/>
    </source>
</evidence>
<organism evidence="4 5">
    <name type="scientific">Shewanella japonica</name>
    <dbReference type="NCBI Taxonomy" id="93973"/>
    <lineage>
        <taxon>Bacteria</taxon>
        <taxon>Pseudomonadati</taxon>
        <taxon>Pseudomonadota</taxon>
        <taxon>Gammaproteobacteria</taxon>
        <taxon>Alteromonadales</taxon>
        <taxon>Shewanellaceae</taxon>
        <taxon>Shewanella</taxon>
    </lineage>
</organism>
<accession>A0ABN4YFA9</accession>
<dbReference type="SUPFAM" id="SSF52172">
    <property type="entry name" value="CheY-like"/>
    <property type="match status" value="1"/>
</dbReference>
<dbReference type="Proteomes" id="UP000191820">
    <property type="component" value="Chromosome"/>
</dbReference>
<dbReference type="PROSITE" id="PS50110">
    <property type="entry name" value="RESPONSE_REGULATORY"/>
    <property type="match status" value="1"/>
</dbReference>
<evidence type="ECO:0000259" key="2">
    <source>
        <dbReference type="PROSITE" id="PS50110"/>
    </source>
</evidence>
<proteinExistence type="predicted"/>
<evidence type="ECO:0000313" key="4">
    <source>
        <dbReference type="EMBL" id="ARD22956.1"/>
    </source>
</evidence>
<dbReference type="InterPro" id="IPR037522">
    <property type="entry name" value="HD_GYP_dom"/>
</dbReference>
<dbReference type="SMART" id="SM00471">
    <property type="entry name" value="HDc"/>
    <property type="match status" value="1"/>
</dbReference>
<dbReference type="Gene3D" id="1.10.3210.10">
    <property type="entry name" value="Hypothetical protein af1432"/>
    <property type="match status" value="1"/>
</dbReference>
<dbReference type="Pfam" id="PF13487">
    <property type="entry name" value="HD_5"/>
    <property type="match status" value="1"/>
</dbReference>
<dbReference type="Gene3D" id="3.40.50.2300">
    <property type="match status" value="1"/>
</dbReference>
<dbReference type="SMART" id="SM00448">
    <property type="entry name" value="REC"/>
    <property type="match status" value="1"/>
</dbReference>
<keyword evidence="5" id="KW-1185">Reference proteome</keyword>
<feature type="domain" description="Response regulatory" evidence="2">
    <location>
        <begin position="5"/>
        <end position="120"/>
    </location>
</feature>
<dbReference type="EMBL" id="CP020472">
    <property type="protein sequence ID" value="ARD22956.1"/>
    <property type="molecule type" value="Genomic_DNA"/>
</dbReference>
<dbReference type="SUPFAM" id="SSF109604">
    <property type="entry name" value="HD-domain/PDEase-like"/>
    <property type="match status" value="1"/>
</dbReference>
<dbReference type="InterPro" id="IPR001789">
    <property type="entry name" value="Sig_transdc_resp-reg_receiver"/>
</dbReference>
<dbReference type="InterPro" id="IPR003607">
    <property type="entry name" value="HD/PDEase_dom"/>
</dbReference>
<protein>
    <submittedName>
        <fullName evidence="4">Two-component system response regulator</fullName>
    </submittedName>
</protein>
<keyword evidence="1" id="KW-0597">Phosphoprotein</keyword>
<feature type="modified residue" description="4-aspartylphosphate" evidence="1">
    <location>
        <position position="53"/>
    </location>
</feature>
<sequence length="339" mass="37601">MEKQTILVVDDTPANIDVLAGVLKADYHIKIAKNGEQALKIARAIPLDLILLDIMMPGIDGYEVCQELKADERTHHIPVIFVTAKISADDEIKGLNIGAADYITKPFNPPIVQRRVQTQLALTDQNRMLAIKVQQKTAEIAQNQLDVIRKLGRAAEYKDNETGMHVIRMSYYTHILALAAGINEADAEVLMHAAPMHDVGKIGVSDAILKKPGKLTAEEFDEMKHHCVIGAEILGDNDSPLLKIAQEVALTHHEKWDGTGYPNGLKGEEIPLYGRIVAVADVFDALTSERPYKKPWSVEEAVALLEREAGSHFEPKLVQLFVENIEQIVEIKAKFRDEG</sequence>
<dbReference type="Pfam" id="PF00072">
    <property type="entry name" value="Response_reg"/>
    <property type="match status" value="1"/>
</dbReference>
<dbReference type="PROSITE" id="PS51832">
    <property type="entry name" value="HD_GYP"/>
    <property type="match status" value="1"/>
</dbReference>
<name>A0ABN4YFA9_9GAMM</name>
<dbReference type="RefSeq" id="WP_065108887.1">
    <property type="nucleotide sequence ID" value="NZ_CP020472.1"/>
</dbReference>
<gene>
    <name evidence="4" type="ORF">SJ2017_2669</name>
</gene>
<dbReference type="InterPro" id="IPR011006">
    <property type="entry name" value="CheY-like_superfamily"/>
</dbReference>
<dbReference type="PANTHER" id="PTHR45228">
    <property type="entry name" value="CYCLIC DI-GMP PHOSPHODIESTERASE TM_0186-RELATED"/>
    <property type="match status" value="1"/>
</dbReference>
<dbReference type="CDD" id="cd00077">
    <property type="entry name" value="HDc"/>
    <property type="match status" value="1"/>
</dbReference>
<feature type="domain" description="HD-GYP" evidence="3">
    <location>
        <begin position="140"/>
        <end position="337"/>
    </location>
</feature>
<dbReference type="InterPro" id="IPR052020">
    <property type="entry name" value="Cyclic_di-GMP/3'3'-cGAMP_PDE"/>
</dbReference>
<dbReference type="CDD" id="cd19920">
    <property type="entry name" value="REC_PA4781-like"/>
    <property type="match status" value="1"/>
</dbReference>
<evidence type="ECO:0000259" key="3">
    <source>
        <dbReference type="PROSITE" id="PS51832"/>
    </source>
</evidence>
<reference evidence="4 5" key="1">
    <citation type="submission" date="2017-03" db="EMBL/GenBank/DDBJ databases">
        <title>Genome sequencing of Shewanella japonica KCTC 22435.</title>
        <authorList>
            <person name="Kim K.M."/>
        </authorList>
    </citation>
    <scope>NUCLEOTIDE SEQUENCE [LARGE SCALE GENOMIC DNA]</scope>
    <source>
        <strain evidence="4 5">KCTC 22435</strain>
    </source>
</reference>
<evidence type="ECO:0000313" key="5">
    <source>
        <dbReference type="Proteomes" id="UP000191820"/>
    </source>
</evidence>